<organism evidence="2 3">
    <name type="scientific">Labedella gwakjiensis</name>
    <dbReference type="NCBI Taxonomy" id="390269"/>
    <lineage>
        <taxon>Bacteria</taxon>
        <taxon>Bacillati</taxon>
        <taxon>Actinomycetota</taxon>
        <taxon>Actinomycetes</taxon>
        <taxon>Micrococcales</taxon>
        <taxon>Microbacteriaceae</taxon>
        <taxon>Labedella</taxon>
    </lineage>
</organism>
<proteinExistence type="predicted"/>
<evidence type="ECO:0000313" key="3">
    <source>
        <dbReference type="Proteomes" id="UP000241203"/>
    </source>
</evidence>
<comment type="caution">
    <text evidence="2">The sequence shown here is derived from an EMBL/GenBank/DDBJ whole genome shotgun (WGS) entry which is preliminary data.</text>
</comment>
<dbReference type="Proteomes" id="UP000241203">
    <property type="component" value="Unassembled WGS sequence"/>
</dbReference>
<dbReference type="EMBL" id="PYAU01000001">
    <property type="protein sequence ID" value="PSL39843.1"/>
    <property type="molecule type" value="Genomic_DNA"/>
</dbReference>
<protein>
    <submittedName>
        <fullName evidence="2">Uncharacterized protein</fullName>
    </submittedName>
</protein>
<sequence>MFGRRRRAKVSTDRPATPKSTSASSRGVSSSEPSSLTPDDVYDLVNRRVADALGPDGRYSLVLRSAADTDAIFSQLASRSLSLAITQAIVGAGVVPVASHLPGAHERTVLSPRAEHTAVAVWADPTRHDPDTVDPRIVSPEPHTVPLRVVSGA</sequence>
<feature type="region of interest" description="Disordered" evidence="1">
    <location>
        <begin position="1"/>
        <end position="39"/>
    </location>
</feature>
<evidence type="ECO:0000256" key="1">
    <source>
        <dbReference type="SAM" id="MobiDB-lite"/>
    </source>
</evidence>
<dbReference type="AlphaFoldDB" id="A0A2P8H0V5"/>
<gene>
    <name evidence="2" type="ORF">CLV49_3494</name>
</gene>
<name>A0A2P8H0V5_9MICO</name>
<feature type="compositionally biased region" description="Low complexity" evidence="1">
    <location>
        <begin position="20"/>
        <end position="35"/>
    </location>
</feature>
<reference evidence="2 3" key="1">
    <citation type="submission" date="2018-03" db="EMBL/GenBank/DDBJ databases">
        <title>Genomic Encyclopedia of Archaeal and Bacterial Type Strains, Phase II (KMG-II): from individual species to whole genera.</title>
        <authorList>
            <person name="Goeker M."/>
        </authorList>
    </citation>
    <scope>NUCLEOTIDE SEQUENCE [LARGE SCALE GENOMIC DNA]</scope>
    <source>
        <strain evidence="2 3">DSM 21548</strain>
    </source>
</reference>
<accession>A0A2P8H0V5</accession>
<evidence type="ECO:0000313" key="2">
    <source>
        <dbReference type="EMBL" id="PSL39843.1"/>
    </source>
</evidence>